<dbReference type="KEGG" id="dmm:dnm_001940"/>
<protein>
    <submittedName>
        <fullName evidence="1">Uncharacterized protein</fullName>
    </submittedName>
</protein>
<proteinExistence type="predicted"/>
<organism evidence="1 2">
    <name type="scientific">Desulfonema magnum</name>
    <dbReference type="NCBI Taxonomy" id="45655"/>
    <lineage>
        <taxon>Bacteria</taxon>
        <taxon>Pseudomonadati</taxon>
        <taxon>Thermodesulfobacteriota</taxon>
        <taxon>Desulfobacteria</taxon>
        <taxon>Desulfobacterales</taxon>
        <taxon>Desulfococcaceae</taxon>
        <taxon>Desulfonema</taxon>
    </lineage>
</organism>
<reference evidence="1" key="1">
    <citation type="journal article" date="2021" name="Microb. Physiol.">
        <title>Proteogenomic Insights into the Physiology of Marine, Sulfate-Reducing, Filamentous Desulfonema limicola and Desulfonema magnum.</title>
        <authorList>
            <person name="Schnaars V."/>
            <person name="Wohlbrand L."/>
            <person name="Scheve S."/>
            <person name="Hinrichs C."/>
            <person name="Reinhardt R."/>
            <person name="Rabus R."/>
        </authorList>
    </citation>
    <scope>NUCLEOTIDE SEQUENCE</scope>
    <source>
        <strain evidence="1">4be13</strain>
    </source>
</reference>
<dbReference type="EMBL" id="CP061800">
    <property type="protein sequence ID" value="QTA84200.1"/>
    <property type="molecule type" value="Genomic_DNA"/>
</dbReference>
<gene>
    <name evidence="1" type="ORF">dnm_001940</name>
</gene>
<evidence type="ECO:0000313" key="2">
    <source>
        <dbReference type="Proteomes" id="UP000663722"/>
    </source>
</evidence>
<accession>A0A975BF79</accession>
<name>A0A975BF79_9BACT</name>
<dbReference type="Proteomes" id="UP000663722">
    <property type="component" value="Chromosome"/>
</dbReference>
<keyword evidence="2" id="KW-1185">Reference proteome</keyword>
<dbReference type="AlphaFoldDB" id="A0A975BF79"/>
<sequence length="77" mass="8491">MITLLILTNFVDPLSESTGKKDKKGKTGLPFPFLSFFPVLFAEISAARIITIPACLSTKSVRISYFTARFFSLVPCS</sequence>
<evidence type="ECO:0000313" key="1">
    <source>
        <dbReference type="EMBL" id="QTA84200.1"/>
    </source>
</evidence>